<sequence length="275" mass="29687">MATEKSVMAVIRASRPSFRNANDKVAFAVHAAFISSGYLLTATGNPAFSDTALSSTSTVVFIFFNFFQLGCFFYFSFLLLLFFSNWFIWLNFSCSVEDYVAENGGTNYSCQFKNLDKLVKTLDKEILSKLDGSSDKPTSSETRPGQRQNLNEPGMGVAEPQHTQTYPSGLVYPPVNPIGGSDLFPGPGAGMYPTRADFGSGSMLLGPNDPRWFGGVGGDPSFPGGQPGVPPGARFDPYGPPGVPGFEPNRFTRMPRRPGGGTHPDLQHFGTGSDF</sequence>
<accession>A0AA39DTA7</accession>
<organism evidence="4 5">
    <name type="scientific">Vitis rotundifolia</name>
    <name type="common">Muscadine grape</name>
    <dbReference type="NCBI Taxonomy" id="103349"/>
    <lineage>
        <taxon>Eukaryota</taxon>
        <taxon>Viridiplantae</taxon>
        <taxon>Streptophyta</taxon>
        <taxon>Embryophyta</taxon>
        <taxon>Tracheophyta</taxon>
        <taxon>Spermatophyta</taxon>
        <taxon>Magnoliopsida</taxon>
        <taxon>eudicotyledons</taxon>
        <taxon>Gunneridae</taxon>
        <taxon>Pentapetalae</taxon>
        <taxon>rosids</taxon>
        <taxon>Vitales</taxon>
        <taxon>Vitaceae</taxon>
        <taxon>Viteae</taxon>
        <taxon>Vitis</taxon>
    </lineage>
</organism>
<proteinExistence type="inferred from homology"/>
<dbReference type="AlphaFoldDB" id="A0AA39DTA7"/>
<evidence type="ECO:0000256" key="2">
    <source>
        <dbReference type="SAM" id="MobiDB-lite"/>
    </source>
</evidence>
<feature type="region of interest" description="Disordered" evidence="2">
    <location>
        <begin position="241"/>
        <end position="275"/>
    </location>
</feature>
<evidence type="ECO:0008006" key="6">
    <source>
        <dbReference type="Google" id="ProtNLM"/>
    </source>
</evidence>
<keyword evidence="5" id="KW-1185">Reference proteome</keyword>
<gene>
    <name evidence="4" type="ORF">PVL29_010347</name>
</gene>
<dbReference type="GO" id="GO:0043161">
    <property type="term" value="P:proteasome-mediated ubiquitin-dependent protein catabolic process"/>
    <property type="evidence" value="ECO:0007669"/>
    <property type="project" value="InterPro"/>
</dbReference>
<feature type="compositionally biased region" description="Polar residues" evidence="2">
    <location>
        <begin position="135"/>
        <end position="151"/>
    </location>
</feature>
<dbReference type="EMBL" id="JARBHA010000008">
    <property type="protein sequence ID" value="KAJ9694825.1"/>
    <property type="molecule type" value="Genomic_DNA"/>
</dbReference>
<keyword evidence="3" id="KW-1133">Transmembrane helix</keyword>
<dbReference type="InterPro" id="IPR045128">
    <property type="entry name" value="PI31-like"/>
</dbReference>
<comment type="similarity">
    <text evidence="1">Belongs to the proteasome inhibitor PI31 family.</text>
</comment>
<feature type="region of interest" description="Disordered" evidence="2">
    <location>
        <begin position="129"/>
        <end position="169"/>
    </location>
</feature>
<feature type="transmembrane region" description="Helical" evidence="3">
    <location>
        <begin position="21"/>
        <end position="40"/>
    </location>
</feature>
<name>A0AA39DTA7_VITRO</name>
<comment type="caution">
    <text evidence="4">The sequence shown here is derived from an EMBL/GenBank/DDBJ whole genome shotgun (WGS) entry which is preliminary data.</text>
</comment>
<evidence type="ECO:0000256" key="3">
    <source>
        <dbReference type="SAM" id="Phobius"/>
    </source>
</evidence>
<feature type="transmembrane region" description="Helical" evidence="3">
    <location>
        <begin position="60"/>
        <end position="83"/>
    </location>
</feature>
<evidence type="ECO:0000313" key="4">
    <source>
        <dbReference type="EMBL" id="KAJ9694825.1"/>
    </source>
</evidence>
<dbReference type="Proteomes" id="UP001168098">
    <property type="component" value="Unassembled WGS sequence"/>
</dbReference>
<protein>
    <recommendedName>
        <fullName evidence="6">Proteasome inhibitor PI31 subunit</fullName>
    </recommendedName>
</protein>
<keyword evidence="3" id="KW-0812">Transmembrane</keyword>
<reference evidence="4 5" key="1">
    <citation type="journal article" date="2023" name="BMC Biotechnol.">
        <title>Vitis rotundifolia cv Carlos genome sequencing.</title>
        <authorList>
            <person name="Huff M."/>
            <person name="Hulse-Kemp A."/>
            <person name="Scheffler B."/>
            <person name="Youngblood R."/>
            <person name="Simpson S."/>
            <person name="Babiker E."/>
            <person name="Staton M."/>
        </authorList>
    </citation>
    <scope>NUCLEOTIDE SEQUENCE [LARGE SCALE GENOMIC DNA]</scope>
    <source>
        <tissue evidence="4">Leaf</tissue>
    </source>
</reference>
<dbReference type="PANTHER" id="PTHR13266:SF1">
    <property type="entry name" value="PROTEASOME INHIBITOR PI31 SUBUNIT"/>
    <property type="match status" value="1"/>
</dbReference>
<dbReference type="GO" id="GO:0004866">
    <property type="term" value="F:endopeptidase inhibitor activity"/>
    <property type="evidence" value="ECO:0007669"/>
    <property type="project" value="InterPro"/>
</dbReference>
<evidence type="ECO:0000313" key="5">
    <source>
        <dbReference type="Proteomes" id="UP001168098"/>
    </source>
</evidence>
<keyword evidence="3" id="KW-0472">Membrane</keyword>
<dbReference type="GO" id="GO:0070628">
    <property type="term" value="F:proteasome binding"/>
    <property type="evidence" value="ECO:0007669"/>
    <property type="project" value="InterPro"/>
</dbReference>
<dbReference type="PANTHER" id="PTHR13266">
    <property type="entry name" value="PROTEASOME INHIBITOR"/>
    <property type="match status" value="1"/>
</dbReference>
<dbReference type="Gene3D" id="3.40.1000.30">
    <property type="match status" value="2"/>
</dbReference>
<evidence type="ECO:0000256" key="1">
    <source>
        <dbReference type="ARBA" id="ARBA00006405"/>
    </source>
</evidence>